<dbReference type="Proteomes" id="UP000053617">
    <property type="component" value="Unassembled WGS sequence"/>
</dbReference>
<feature type="compositionally biased region" description="Low complexity" evidence="1">
    <location>
        <begin position="42"/>
        <end position="61"/>
    </location>
</feature>
<reference evidence="2 3" key="1">
    <citation type="submission" date="2015-01" db="EMBL/GenBank/DDBJ databases">
        <title>The Genome Sequence of Rhinocladiella mackenzie CBS 650.93.</title>
        <authorList>
            <consortium name="The Broad Institute Genomics Platform"/>
            <person name="Cuomo C."/>
            <person name="de Hoog S."/>
            <person name="Gorbushina A."/>
            <person name="Stielow B."/>
            <person name="Teixiera M."/>
            <person name="Abouelleil A."/>
            <person name="Chapman S.B."/>
            <person name="Priest M."/>
            <person name="Young S.K."/>
            <person name="Wortman J."/>
            <person name="Nusbaum C."/>
            <person name="Birren B."/>
        </authorList>
    </citation>
    <scope>NUCLEOTIDE SEQUENCE [LARGE SCALE GENOMIC DNA]</scope>
    <source>
        <strain evidence="2 3">CBS 650.93</strain>
    </source>
</reference>
<proteinExistence type="predicted"/>
<gene>
    <name evidence="2" type="ORF">Z518_08447</name>
</gene>
<protein>
    <submittedName>
        <fullName evidence="2">Rhinocladiella mackenziei CBS 650.93 unplaced genomic scaffold supercont1.6, whole genome shotgun sequence</fullName>
    </submittedName>
</protein>
<feature type="compositionally biased region" description="Polar residues" evidence="1">
    <location>
        <begin position="359"/>
        <end position="374"/>
    </location>
</feature>
<feature type="region of interest" description="Disordered" evidence="1">
    <location>
        <begin position="272"/>
        <end position="441"/>
    </location>
</feature>
<feature type="compositionally biased region" description="Polar residues" evidence="1">
    <location>
        <begin position="148"/>
        <end position="167"/>
    </location>
</feature>
<evidence type="ECO:0000256" key="1">
    <source>
        <dbReference type="SAM" id="MobiDB-lite"/>
    </source>
</evidence>
<dbReference type="GeneID" id="25296518"/>
<evidence type="ECO:0000313" key="3">
    <source>
        <dbReference type="Proteomes" id="UP000053617"/>
    </source>
</evidence>
<dbReference type="EMBL" id="KN847480">
    <property type="protein sequence ID" value="KIX02506.1"/>
    <property type="molecule type" value="Genomic_DNA"/>
</dbReference>
<feature type="region of interest" description="Disordered" evidence="1">
    <location>
        <begin position="40"/>
        <end position="112"/>
    </location>
</feature>
<dbReference type="OrthoDB" id="5138418at2759"/>
<dbReference type="VEuPathDB" id="FungiDB:Z518_08447"/>
<name>A0A0D2IGX3_9EURO</name>
<dbReference type="RefSeq" id="XP_013269642.1">
    <property type="nucleotide sequence ID" value="XM_013414188.1"/>
</dbReference>
<dbReference type="AlphaFoldDB" id="A0A0D2IGX3"/>
<dbReference type="STRING" id="1442369.A0A0D2IGX3"/>
<feature type="compositionally biased region" description="Polar residues" evidence="1">
    <location>
        <begin position="283"/>
        <end position="299"/>
    </location>
</feature>
<feature type="compositionally biased region" description="Low complexity" evidence="1">
    <location>
        <begin position="400"/>
        <end position="409"/>
    </location>
</feature>
<feature type="compositionally biased region" description="Polar residues" evidence="1">
    <location>
        <begin position="324"/>
        <end position="343"/>
    </location>
</feature>
<keyword evidence="3" id="KW-1185">Reference proteome</keyword>
<sequence>MTSIMESPIPIPGSFMQEPDTTFHCSRFNASVFLPPVDDTCRSSAASQQGQRQSISRSSPSHRSEQSQHSRKRQRLDTTDDTLDTPLGDPNDSYFQKWSSGRDTRSPPPMVDTNYRFAGGLDAPTALTAQNEDDAHEFDYEVDCRPNRYQQNPVHSMDSSVPQTPASNEHGRKRRLSRSPKGWGKTMWALTGGIAGKVFNFCWSNTFRGFYAGGGNGYQFDLGTPDVASRAWTEVDTTNDVFHHDYKAPLRREQSPVPGGFPEDADFIDDYMSNPVAGHQRNHATPTMNSDQDPSSTLRASWVVLDGPQTESRETSPVRKKARTSTANLHTRSTARHVNSQSHVHARKSPRSPMASYASPRNSLNYNVTSQPRQSLPAVRSDVHRPDSIPNNHHPKRPSSRASLASPRRQSAHHVTSSTPPSPAVRKFEQKMRRKEARQDQTMNRFNAQLQAMIREGQQALGSKVEVEVLDSADIDEGYEEGVGVESWEREYVRPGVWS</sequence>
<organism evidence="2 3">
    <name type="scientific">Rhinocladiella mackenziei CBS 650.93</name>
    <dbReference type="NCBI Taxonomy" id="1442369"/>
    <lineage>
        <taxon>Eukaryota</taxon>
        <taxon>Fungi</taxon>
        <taxon>Dikarya</taxon>
        <taxon>Ascomycota</taxon>
        <taxon>Pezizomycotina</taxon>
        <taxon>Eurotiomycetes</taxon>
        <taxon>Chaetothyriomycetidae</taxon>
        <taxon>Chaetothyriales</taxon>
        <taxon>Herpotrichiellaceae</taxon>
        <taxon>Rhinocladiella</taxon>
    </lineage>
</organism>
<dbReference type="HOGENOM" id="CLU_026242_2_0_1"/>
<evidence type="ECO:0000313" key="2">
    <source>
        <dbReference type="EMBL" id="KIX02506.1"/>
    </source>
</evidence>
<feature type="region of interest" description="Disordered" evidence="1">
    <location>
        <begin position="148"/>
        <end position="180"/>
    </location>
</feature>
<accession>A0A0D2IGX3</accession>